<protein>
    <submittedName>
        <fullName evidence="4">Uncharacterized protein</fullName>
    </submittedName>
</protein>
<evidence type="ECO:0000313" key="5">
    <source>
        <dbReference type="Proteomes" id="UP001627154"/>
    </source>
</evidence>
<sequence>MLPRLLLYTYLYTVIVHCILYMLLLYICGFIGKMYYVHSTSETSLELAQTAFTEFTQSLAHRASSTRTRCFTNDLPLRSRVDAVSHRHRDRITRTCLSAPRAIPLRSFAAAAAAAARHAFRCDAKARAPYHTVAHPYIYPSDDGQFREIAGGFVTLRYGLGDPATLTSDASADAAEEVDSEDGAPSDTEDAEDAECEALREISDVTQKIDYLFCYMRKRDKDYDKDRARINRTVKALKEENAALRGQVEDLTLTVNGLTQIQRHPQPWTEVKFINIDSSNDSTAVEVSEKILSRYALDGFSSDIITARKVSQDSSGMGAQCPGNPTTANKKNSVIVKFKSAAVQDRVLEVVREKGATPYSEIFGGADGAPIRAYELVNPAVFALKKKAGALAKEKGYRFVWVRKGALQGRSLARYPYHH</sequence>
<name>A0ABD2X8S3_9HYME</name>
<accession>A0ABD2X8S3</accession>
<proteinExistence type="predicted"/>
<evidence type="ECO:0000256" key="2">
    <source>
        <dbReference type="SAM" id="MobiDB-lite"/>
    </source>
</evidence>
<feature type="compositionally biased region" description="Acidic residues" evidence="2">
    <location>
        <begin position="174"/>
        <end position="194"/>
    </location>
</feature>
<feature type="coiled-coil region" evidence="1">
    <location>
        <begin position="227"/>
        <end position="254"/>
    </location>
</feature>
<feature type="transmembrane region" description="Helical" evidence="3">
    <location>
        <begin position="6"/>
        <end position="31"/>
    </location>
</feature>
<keyword evidence="5" id="KW-1185">Reference proteome</keyword>
<dbReference type="EMBL" id="JBJJXI010000045">
    <property type="protein sequence ID" value="KAL3401435.1"/>
    <property type="molecule type" value="Genomic_DNA"/>
</dbReference>
<evidence type="ECO:0000313" key="4">
    <source>
        <dbReference type="EMBL" id="KAL3401435.1"/>
    </source>
</evidence>
<keyword evidence="1" id="KW-0175">Coiled coil</keyword>
<dbReference type="AlphaFoldDB" id="A0ABD2X8S3"/>
<reference evidence="4 5" key="1">
    <citation type="journal article" date="2024" name="bioRxiv">
        <title>A reference genome for Trichogramma kaykai: A tiny desert-dwelling parasitoid wasp with competing sex-ratio distorters.</title>
        <authorList>
            <person name="Culotta J."/>
            <person name="Lindsey A.R."/>
        </authorList>
    </citation>
    <scope>NUCLEOTIDE SEQUENCE [LARGE SCALE GENOMIC DNA]</scope>
    <source>
        <strain evidence="4 5">KSX58</strain>
    </source>
</reference>
<comment type="caution">
    <text evidence="4">The sequence shown here is derived from an EMBL/GenBank/DDBJ whole genome shotgun (WGS) entry which is preliminary data.</text>
</comment>
<evidence type="ECO:0000256" key="1">
    <source>
        <dbReference type="SAM" id="Coils"/>
    </source>
</evidence>
<organism evidence="4 5">
    <name type="scientific">Trichogramma kaykai</name>
    <dbReference type="NCBI Taxonomy" id="54128"/>
    <lineage>
        <taxon>Eukaryota</taxon>
        <taxon>Metazoa</taxon>
        <taxon>Ecdysozoa</taxon>
        <taxon>Arthropoda</taxon>
        <taxon>Hexapoda</taxon>
        <taxon>Insecta</taxon>
        <taxon>Pterygota</taxon>
        <taxon>Neoptera</taxon>
        <taxon>Endopterygota</taxon>
        <taxon>Hymenoptera</taxon>
        <taxon>Apocrita</taxon>
        <taxon>Proctotrupomorpha</taxon>
        <taxon>Chalcidoidea</taxon>
        <taxon>Trichogrammatidae</taxon>
        <taxon>Trichogramma</taxon>
    </lineage>
</organism>
<evidence type="ECO:0000256" key="3">
    <source>
        <dbReference type="SAM" id="Phobius"/>
    </source>
</evidence>
<keyword evidence="3" id="KW-0472">Membrane</keyword>
<feature type="region of interest" description="Disordered" evidence="2">
    <location>
        <begin position="169"/>
        <end position="194"/>
    </location>
</feature>
<keyword evidence="3" id="KW-1133">Transmembrane helix</keyword>
<dbReference type="Proteomes" id="UP001627154">
    <property type="component" value="Unassembled WGS sequence"/>
</dbReference>
<keyword evidence="3" id="KW-0812">Transmembrane</keyword>
<gene>
    <name evidence="4" type="ORF">TKK_005279</name>
</gene>